<keyword evidence="7" id="KW-0472">Membrane</keyword>
<dbReference type="AlphaFoldDB" id="A0AAN7P611"/>
<accession>A0AAN7P611</accession>
<dbReference type="InterPro" id="IPR037519">
    <property type="entry name" value="LITAF_fam"/>
</dbReference>
<organism evidence="9 10">
    <name type="scientific">Aquatica leii</name>
    <dbReference type="NCBI Taxonomy" id="1421715"/>
    <lineage>
        <taxon>Eukaryota</taxon>
        <taxon>Metazoa</taxon>
        <taxon>Ecdysozoa</taxon>
        <taxon>Arthropoda</taxon>
        <taxon>Hexapoda</taxon>
        <taxon>Insecta</taxon>
        <taxon>Pterygota</taxon>
        <taxon>Neoptera</taxon>
        <taxon>Endopterygota</taxon>
        <taxon>Coleoptera</taxon>
        <taxon>Polyphaga</taxon>
        <taxon>Elateriformia</taxon>
        <taxon>Elateroidea</taxon>
        <taxon>Lampyridae</taxon>
        <taxon>Luciolinae</taxon>
        <taxon>Aquatica</taxon>
    </lineage>
</organism>
<keyword evidence="6" id="KW-0862">Zinc</keyword>
<evidence type="ECO:0000313" key="10">
    <source>
        <dbReference type="Proteomes" id="UP001353858"/>
    </source>
</evidence>
<dbReference type="GO" id="GO:0031902">
    <property type="term" value="C:late endosome membrane"/>
    <property type="evidence" value="ECO:0007669"/>
    <property type="project" value="UniProtKB-SubCell"/>
</dbReference>
<evidence type="ECO:0000256" key="7">
    <source>
        <dbReference type="ARBA" id="ARBA00023136"/>
    </source>
</evidence>
<dbReference type="PANTHER" id="PTHR23292">
    <property type="entry name" value="LIPOPOLYSACCHARIDE-INDUCED TUMOR NECROSIS FACTOR-ALPHA FACTOR"/>
    <property type="match status" value="1"/>
</dbReference>
<comment type="subcellular location">
    <subcellularLocation>
        <location evidence="2">Endosome membrane</location>
        <topology evidence="2">Peripheral membrane protein</topology>
    </subcellularLocation>
    <subcellularLocation>
        <location evidence="1">Late endosome membrane</location>
    </subcellularLocation>
    <subcellularLocation>
        <location evidence="3">Lysosome membrane</location>
        <topology evidence="3">Peripheral membrane protein</topology>
        <orientation evidence="3">Cytoplasmic side</orientation>
    </subcellularLocation>
</comment>
<evidence type="ECO:0000256" key="1">
    <source>
        <dbReference type="ARBA" id="ARBA00004414"/>
    </source>
</evidence>
<name>A0AAN7P611_9COLE</name>
<evidence type="ECO:0000256" key="6">
    <source>
        <dbReference type="ARBA" id="ARBA00022833"/>
    </source>
</evidence>
<gene>
    <name evidence="9" type="ORF">RN001_010135</name>
</gene>
<comment type="caution">
    <text evidence="9">The sequence shown here is derived from an EMBL/GenBank/DDBJ whole genome shotgun (WGS) entry which is preliminary data.</text>
</comment>
<dbReference type="GO" id="GO:0005765">
    <property type="term" value="C:lysosomal membrane"/>
    <property type="evidence" value="ECO:0007669"/>
    <property type="project" value="UniProtKB-SubCell"/>
</dbReference>
<dbReference type="SMART" id="SM00714">
    <property type="entry name" value="LITAF"/>
    <property type="match status" value="1"/>
</dbReference>
<evidence type="ECO:0000259" key="8">
    <source>
        <dbReference type="PROSITE" id="PS51837"/>
    </source>
</evidence>
<protein>
    <recommendedName>
        <fullName evidence="8">LITAF domain-containing protein</fullName>
    </recommendedName>
</protein>
<feature type="domain" description="LITAF" evidence="8">
    <location>
        <begin position="20"/>
        <end position="107"/>
    </location>
</feature>
<reference evidence="10" key="1">
    <citation type="submission" date="2023-01" db="EMBL/GenBank/DDBJ databases">
        <title>Key to firefly adult light organ development and bioluminescence: homeobox transcription factors regulate luciferase expression and transportation to peroxisome.</title>
        <authorList>
            <person name="Fu X."/>
        </authorList>
    </citation>
    <scope>NUCLEOTIDE SEQUENCE [LARGE SCALE GENOMIC DNA]</scope>
</reference>
<evidence type="ECO:0000256" key="4">
    <source>
        <dbReference type="ARBA" id="ARBA00005975"/>
    </source>
</evidence>
<keyword evidence="10" id="KW-1185">Reference proteome</keyword>
<evidence type="ECO:0000256" key="2">
    <source>
        <dbReference type="ARBA" id="ARBA00004481"/>
    </source>
</evidence>
<evidence type="ECO:0000313" key="9">
    <source>
        <dbReference type="EMBL" id="KAK4877629.1"/>
    </source>
</evidence>
<evidence type="ECO:0000256" key="5">
    <source>
        <dbReference type="ARBA" id="ARBA00022723"/>
    </source>
</evidence>
<dbReference type="PROSITE" id="PS51837">
    <property type="entry name" value="LITAF"/>
    <property type="match status" value="1"/>
</dbReference>
<sequence>MSSSNLVEQIKNTSKKTSKGNTIVITGGHTIISQFGPETQILRCPYCKHMAQTIVRPSAAVKTHLMSALLCMCCCWLCSCCPYLIQSCMDRSHYCGNCHSFLGKYRF</sequence>
<comment type="similarity">
    <text evidence="4">Belongs to the CDIP1/LITAF family.</text>
</comment>
<keyword evidence="5" id="KW-0479">Metal-binding</keyword>
<dbReference type="PANTHER" id="PTHR23292:SF14">
    <property type="entry name" value="FI16615P1-RELATED"/>
    <property type="match status" value="1"/>
</dbReference>
<dbReference type="Pfam" id="PF10601">
    <property type="entry name" value="zf-LITAF-like"/>
    <property type="match status" value="1"/>
</dbReference>
<dbReference type="InterPro" id="IPR006629">
    <property type="entry name" value="LITAF"/>
</dbReference>
<dbReference type="EMBL" id="JARPUR010000004">
    <property type="protein sequence ID" value="KAK4877629.1"/>
    <property type="molecule type" value="Genomic_DNA"/>
</dbReference>
<evidence type="ECO:0000256" key="3">
    <source>
        <dbReference type="ARBA" id="ARBA00004630"/>
    </source>
</evidence>
<proteinExistence type="inferred from homology"/>
<dbReference type="GO" id="GO:0008270">
    <property type="term" value="F:zinc ion binding"/>
    <property type="evidence" value="ECO:0007669"/>
    <property type="project" value="TreeGrafter"/>
</dbReference>
<dbReference type="Proteomes" id="UP001353858">
    <property type="component" value="Unassembled WGS sequence"/>
</dbReference>